<dbReference type="InterPro" id="IPR028082">
    <property type="entry name" value="Peripla_BP_I"/>
</dbReference>
<feature type="chain" id="PRO_5038058651" evidence="2">
    <location>
        <begin position="19"/>
        <end position="367"/>
    </location>
</feature>
<proteinExistence type="predicted"/>
<name>A0A926E8D7_9FIRM</name>
<organism evidence="4 5">
    <name type="scientific">Lentihominibacter hominis</name>
    <dbReference type="NCBI Taxonomy" id="2763645"/>
    <lineage>
        <taxon>Bacteria</taxon>
        <taxon>Bacillati</taxon>
        <taxon>Bacillota</taxon>
        <taxon>Clostridia</taxon>
        <taxon>Peptostreptococcales</taxon>
        <taxon>Anaerovoracaceae</taxon>
        <taxon>Lentihominibacter</taxon>
    </lineage>
</organism>
<dbReference type="Pfam" id="PF02608">
    <property type="entry name" value="Bmp"/>
    <property type="match status" value="1"/>
</dbReference>
<reference evidence="4" key="1">
    <citation type="submission" date="2020-08" db="EMBL/GenBank/DDBJ databases">
        <title>Genome public.</title>
        <authorList>
            <person name="Liu C."/>
            <person name="Sun Q."/>
        </authorList>
    </citation>
    <scope>NUCLEOTIDE SEQUENCE</scope>
    <source>
        <strain evidence="4">NSJ-24</strain>
    </source>
</reference>
<dbReference type="AlphaFoldDB" id="A0A926E8D7"/>
<evidence type="ECO:0000259" key="3">
    <source>
        <dbReference type="Pfam" id="PF02608"/>
    </source>
</evidence>
<dbReference type="SUPFAM" id="SSF53822">
    <property type="entry name" value="Periplasmic binding protein-like I"/>
    <property type="match status" value="1"/>
</dbReference>
<dbReference type="PANTHER" id="PTHR43208:SF1">
    <property type="entry name" value="ABC TRANSPORTER SUBSTRATE-BINDING PROTEIN"/>
    <property type="match status" value="1"/>
</dbReference>
<evidence type="ECO:0000256" key="2">
    <source>
        <dbReference type="SAM" id="SignalP"/>
    </source>
</evidence>
<feature type="signal peptide" evidence="2">
    <location>
        <begin position="1"/>
        <end position="18"/>
    </location>
</feature>
<dbReference type="CDD" id="cd19963">
    <property type="entry name" value="PBP1_BMP-like"/>
    <property type="match status" value="1"/>
</dbReference>
<evidence type="ECO:0000313" key="4">
    <source>
        <dbReference type="EMBL" id="MBC8568270.1"/>
    </source>
</evidence>
<dbReference type="RefSeq" id="WP_177268751.1">
    <property type="nucleotide sequence ID" value="NZ_JACRTA010000002.1"/>
</dbReference>
<dbReference type="InterPro" id="IPR003760">
    <property type="entry name" value="PnrA-like"/>
</dbReference>
<dbReference type="Gene3D" id="3.40.50.2300">
    <property type="match status" value="2"/>
</dbReference>
<gene>
    <name evidence="4" type="ORF">H8692_05760</name>
</gene>
<dbReference type="Proteomes" id="UP000610862">
    <property type="component" value="Unassembled WGS sequence"/>
</dbReference>
<feature type="domain" description="ABC transporter substrate-binding protein PnrA-like" evidence="3">
    <location>
        <begin position="32"/>
        <end position="276"/>
    </location>
</feature>
<sequence>MKKVLTVLLAAIMVFALAACGGDDSSKGENGKVGALYIGNVNDGGFTQSMNEGLEKATEENGLELLIKENLGENDAQAIKDAVTNFIDQGCTIVVGCSFGYGEIMDELANSGDYDDITFLHFSGTYQNDTNMENFFGSMEEARYLSGMAAAAASEKGVLGYVAAYPYTEVQIGINAFTLGAQAINPDVEVKVIYINTWGDAEIEKTGAEQLIAAGCDVLTYHADSTATQLAAKEAGIYTTGWNSDNNVAGDSYLTAPYWDMATYFTPTFEKILAGEWKPTGNKPFSYYGSMESGLICIDDFGSAVPEDALKKIEEVKAKMENGEFDVFSGEIKYTDGSLLCKDGQTLTDEEIWKINKEIEGVTATSN</sequence>
<evidence type="ECO:0000313" key="5">
    <source>
        <dbReference type="Proteomes" id="UP000610862"/>
    </source>
</evidence>
<evidence type="ECO:0000256" key="1">
    <source>
        <dbReference type="ARBA" id="ARBA00022729"/>
    </source>
</evidence>
<dbReference type="PANTHER" id="PTHR43208">
    <property type="entry name" value="ABC TRANSPORTER SUBSTRATE-BINDING PROTEIN"/>
    <property type="match status" value="1"/>
</dbReference>
<protein>
    <submittedName>
        <fullName evidence="4">BMP family ABC transporter substrate-binding protein</fullName>
    </submittedName>
</protein>
<keyword evidence="5" id="KW-1185">Reference proteome</keyword>
<dbReference type="PROSITE" id="PS51257">
    <property type="entry name" value="PROKAR_LIPOPROTEIN"/>
    <property type="match status" value="1"/>
</dbReference>
<dbReference type="InterPro" id="IPR052910">
    <property type="entry name" value="ABC-Purine-Binding"/>
</dbReference>
<dbReference type="GO" id="GO:0005886">
    <property type="term" value="C:plasma membrane"/>
    <property type="evidence" value="ECO:0007669"/>
    <property type="project" value="InterPro"/>
</dbReference>
<accession>A0A926E8D7</accession>
<keyword evidence="1 2" id="KW-0732">Signal</keyword>
<comment type="caution">
    <text evidence="4">The sequence shown here is derived from an EMBL/GenBank/DDBJ whole genome shotgun (WGS) entry which is preliminary data.</text>
</comment>
<dbReference type="EMBL" id="JACRTA010000002">
    <property type="protein sequence ID" value="MBC8568270.1"/>
    <property type="molecule type" value="Genomic_DNA"/>
</dbReference>